<evidence type="ECO:0000313" key="2">
    <source>
        <dbReference type="EMBL" id="KAH8009923.1"/>
    </source>
</evidence>
<proteinExistence type="predicted"/>
<sequence>MIGEAVALVRDGASDDAELRAINAGVASRLDAAYDLESVRQSLDHLQSTLEGMRRQELQAALVEDEEEGDSASVLRSDGTDVQELTEASSWAQLTDKRKMHSSLTTDNQR</sequence>
<evidence type="ECO:0000256" key="1">
    <source>
        <dbReference type="SAM" id="MobiDB-lite"/>
    </source>
</evidence>
<evidence type="ECO:0000313" key="3">
    <source>
        <dbReference type="Proteomes" id="UP000821866"/>
    </source>
</evidence>
<dbReference type="EMBL" id="JABSTU010000011">
    <property type="protein sequence ID" value="KAH8009923.1"/>
    <property type="molecule type" value="Genomic_DNA"/>
</dbReference>
<organism evidence="2 3">
    <name type="scientific">Rhipicephalus microplus</name>
    <name type="common">Cattle tick</name>
    <name type="synonym">Boophilus microplus</name>
    <dbReference type="NCBI Taxonomy" id="6941"/>
    <lineage>
        <taxon>Eukaryota</taxon>
        <taxon>Metazoa</taxon>
        <taxon>Ecdysozoa</taxon>
        <taxon>Arthropoda</taxon>
        <taxon>Chelicerata</taxon>
        <taxon>Arachnida</taxon>
        <taxon>Acari</taxon>
        <taxon>Parasitiformes</taxon>
        <taxon>Ixodida</taxon>
        <taxon>Ixodoidea</taxon>
        <taxon>Ixodidae</taxon>
        <taxon>Rhipicephalinae</taxon>
        <taxon>Rhipicephalus</taxon>
        <taxon>Boophilus</taxon>
    </lineage>
</organism>
<protein>
    <submittedName>
        <fullName evidence="2">Uncharacterized protein</fullName>
    </submittedName>
</protein>
<dbReference type="Proteomes" id="UP000821866">
    <property type="component" value="Chromosome 9"/>
</dbReference>
<name>A0A9J6D756_RHIMP</name>
<reference evidence="2" key="1">
    <citation type="journal article" date="2020" name="Cell">
        <title>Large-Scale Comparative Analyses of Tick Genomes Elucidate Their Genetic Diversity and Vector Capacities.</title>
        <authorList>
            <consortium name="Tick Genome and Microbiome Consortium (TIGMIC)"/>
            <person name="Jia N."/>
            <person name="Wang J."/>
            <person name="Shi W."/>
            <person name="Du L."/>
            <person name="Sun Y."/>
            <person name="Zhan W."/>
            <person name="Jiang J.F."/>
            <person name="Wang Q."/>
            <person name="Zhang B."/>
            <person name="Ji P."/>
            <person name="Bell-Sakyi L."/>
            <person name="Cui X.M."/>
            <person name="Yuan T.T."/>
            <person name="Jiang B.G."/>
            <person name="Yang W.F."/>
            <person name="Lam T.T."/>
            <person name="Chang Q.C."/>
            <person name="Ding S.J."/>
            <person name="Wang X.J."/>
            <person name="Zhu J.G."/>
            <person name="Ruan X.D."/>
            <person name="Zhao L."/>
            <person name="Wei J.T."/>
            <person name="Ye R.Z."/>
            <person name="Que T.C."/>
            <person name="Du C.H."/>
            <person name="Zhou Y.H."/>
            <person name="Cheng J.X."/>
            <person name="Dai P.F."/>
            <person name="Guo W.B."/>
            <person name="Han X.H."/>
            <person name="Huang E.J."/>
            <person name="Li L.F."/>
            <person name="Wei W."/>
            <person name="Gao Y.C."/>
            <person name="Liu J.Z."/>
            <person name="Shao H.Z."/>
            <person name="Wang X."/>
            <person name="Wang C.C."/>
            <person name="Yang T.C."/>
            <person name="Huo Q.B."/>
            <person name="Li W."/>
            <person name="Chen H.Y."/>
            <person name="Chen S.E."/>
            <person name="Zhou L.G."/>
            <person name="Ni X.B."/>
            <person name="Tian J.H."/>
            <person name="Sheng Y."/>
            <person name="Liu T."/>
            <person name="Pan Y.S."/>
            <person name="Xia L.Y."/>
            <person name="Li J."/>
            <person name="Zhao F."/>
            <person name="Cao W.C."/>
        </authorList>
    </citation>
    <scope>NUCLEOTIDE SEQUENCE</scope>
    <source>
        <strain evidence="2">Rmic-2018</strain>
    </source>
</reference>
<keyword evidence="3" id="KW-1185">Reference proteome</keyword>
<dbReference type="AlphaFoldDB" id="A0A9J6D756"/>
<feature type="region of interest" description="Disordered" evidence="1">
    <location>
        <begin position="63"/>
        <end position="82"/>
    </location>
</feature>
<gene>
    <name evidence="2" type="ORF">HPB51_022483</name>
</gene>
<accession>A0A9J6D756</accession>
<reference evidence="2" key="2">
    <citation type="submission" date="2021-09" db="EMBL/GenBank/DDBJ databases">
        <authorList>
            <person name="Jia N."/>
            <person name="Wang J."/>
            <person name="Shi W."/>
            <person name="Du L."/>
            <person name="Sun Y."/>
            <person name="Zhan W."/>
            <person name="Jiang J."/>
            <person name="Wang Q."/>
            <person name="Zhang B."/>
            <person name="Ji P."/>
            <person name="Sakyi L.B."/>
            <person name="Cui X."/>
            <person name="Yuan T."/>
            <person name="Jiang B."/>
            <person name="Yang W."/>
            <person name="Lam T.T.-Y."/>
            <person name="Chang Q."/>
            <person name="Ding S."/>
            <person name="Wang X."/>
            <person name="Zhu J."/>
            <person name="Ruan X."/>
            <person name="Zhao L."/>
            <person name="Wei J."/>
            <person name="Que T."/>
            <person name="Du C."/>
            <person name="Cheng J."/>
            <person name="Dai P."/>
            <person name="Han X."/>
            <person name="Huang E."/>
            <person name="Gao Y."/>
            <person name="Liu J."/>
            <person name="Shao H."/>
            <person name="Ye R."/>
            <person name="Li L."/>
            <person name="Wei W."/>
            <person name="Wang X."/>
            <person name="Wang C."/>
            <person name="Huo Q."/>
            <person name="Li W."/>
            <person name="Guo W."/>
            <person name="Chen H."/>
            <person name="Chen S."/>
            <person name="Zhou L."/>
            <person name="Zhou L."/>
            <person name="Ni X."/>
            <person name="Tian J."/>
            <person name="Zhou Y."/>
            <person name="Sheng Y."/>
            <person name="Liu T."/>
            <person name="Pan Y."/>
            <person name="Xia L."/>
            <person name="Li J."/>
            <person name="Zhao F."/>
            <person name="Cao W."/>
        </authorList>
    </citation>
    <scope>NUCLEOTIDE SEQUENCE</scope>
    <source>
        <strain evidence="2">Rmic-2018</strain>
        <tissue evidence="2">Larvae</tissue>
    </source>
</reference>
<comment type="caution">
    <text evidence="2">The sequence shown here is derived from an EMBL/GenBank/DDBJ whole genome shotgun (WGS) entry which is preliminary data.</text>
</comment>
<feature type="region of interest" description="Disordered" evidence="1">
    <location>
        <begin position="88"/>
        <end position="110"/>
    </location>
</feature>
<dbReference type="VEuPathDB" id="VectorBase:LOC119178024"/>